<dbReference type="EMBL" id="JAEUBE010000158">
    <property type="protein sequence ID" value="KAH3668948.1"/>
    <property type="molecule type" value="Genomic_DNA"/>
</dbReference>
<dbReference type="OrthoDB" id="10250282at2759"/>
<sequence>MVLVAAGQLCASNVLKDNAVAAINLIAKASALKCKVLFLPEASDYIARNAQQSKEIVKSVADSPFIQAIQGKLKELNTSGESLSVSVGIHEPSETSDRVKNTLIWLNEAGEIVHRYQKIHLFDVDIKNGPILKESQSVEPGNEVLKPFASAIGTVGLGICYDLRFPELALRLRSEGAQVLTYPSAWTMKTGPHFQLLAQSTAIFTQSYVVMPAQKGKHKLEDGTVSNRESFGHTCIIDPAGTILAQCSDIDDTEEICVADIDLDKLELLRILEQNATNKSSLSKTEKPPSKITQLLFGSKGLEYRYNVDVCERFPTGDQFKFIKQTLSMNPQCKKAFKDAFPTLGSANDHVIDLQSADSTTLKQYESKTLDELAKENVFQPPLVVDWDHKLIASDEPDLLKILNNYHKNEEGI</sequence>
<dbReference type="GeneID" id="70234670"/>
<dbReference type="AlphaFoldDB" id="A0A9P8PB00"/>
<accession>A0A9P8PB00</accession>
<dbReference type="InterPro" id="IPR036249">
    <property type="entry name" value="Thioredoxin-like_sf"/>
</dbReference>
<organism evidence="3 4">
    <name type="scientific">Ogataea philodendri</name>
    <dbReference type="NCBI Taxonomy" id="1378263"/>
    <lineage>
        <taxon>Eukaryota</taxon>
        <taxon>Fungi</taxon>
        <taxon>Dikarya</taxon>
        <taxon>Ascomycota</taxon>
        <taxon>Saccharomycotina</taxon>
        <taxon>Pichiomycetes</taxon>
        <taxon>Pichiales</taxon>
        <taxon>Pichiaceae</taxon>
        <taxon>Ogataea</taxon>
    </lineage>
</organism>
<evidence type="ECO:0000313" key="4">
    <source>
        <dbReference type="Proteomes" id="UP000769157"/>
    </source>
</evidence>
<dbReference type="Proteomes" id="UP000769157">
    <property type="component" value="Unassembled WGS sequence"/>
</dbReference>
<keyword evidence="1" id="KW-0378">Hydrolase</keyword>
<dbReference type="RefSeq" id="XP_046063362.1">
    <property type="nucleotide sequence ID" value="XM_046203602.1"/>
</dbReference>
<dbReference type="Gene3D" id="3.60.110.10">
    <property type="entry name" value="Carbon-nitrogen hydrolase"/>
    <property type="match status" value="1"/>
</dbReference>
<reference evidence="3" key="2">
    <citation type="submission" date="2021-01" db="EMBL/GenBank/DDBJ databases">
        <authorList>
            <person name="Schikora-Tamarit M.A."/>
        </authorList>
    </citation>
    <scope>NUCLEOTIDE SEQUENCE</scope>
    <source>
        <strain evidence="3">CBS6075</strain>
    </source>
</reference>
<dbReference type="PROSITE" id="PS01227">
    <property type="entry name" value="UPF0012"/>
    <property type="match status" value="1"/>
</dbReference>
<dbReference type="GO" id="GO:0016491">
    <property type="term" value="F:oxidoreductase activity"/>
    <property type="evidence" value="ECO:0007669"/>
    <property type="project" value="InterPro"/>
</dbReference>
<keyword evidence="4" id="KW-1185">Reference proteome</keyword>
<dbReference type="SUPFAM" id="SSF52833">
    <property type="entry name" value="Thioredoxin-like"/>
    <property type="match status" value="1"/>
</dbReference>
<comment type="caution">
    <text evidence="3">The sequence shown here is derived from an EMBL/GenBank/DDBJ whole genome shotgun (WGS) entry which is preliminary data.</text>
</comment>
<dbReference type="GO" id="GO:0016811">
    <property type="term" value="F:hydrolase activity, acting on carbon-nitrogen (but not peptide) bonds, in linear amides"/>
    <property type="evidence" value="ECO:0007669"/>
    <property type="project" value="InterPro"/>
</dbReference>
<dbReference type="PANTHER" id="PTHR23088:SF27">
    <property type="entry name" value="DEAMINATED GLUTATHIONE AMIDASE"/>
    <property type="match status" value="1"/>
</dbReference>
<dbReference type="Gene3D" id="3.40.30.10">
    <property type="entry name" value="Glutaredoxin"/>
    <property type="match status" value="1"/>
</dbReference>
<evidence type="ECO:0000259" key="2">
    <source>
        <dbReference type="PROSITE" id="PS50263"/>
    </source>
</evidence>
<dbReference type="InterPro" id="IPR036526">
    <property type="entry name" value="C-N_Hydrolase_sf"/>
</dbReference>
<dbReference type="SUPFAM" id="SSF56317">
    <property type="entry name" value="Carbon-nitrogen hydrolase"/>
    <property type="match status" value="1"/>
</dbReference>
<dbReference type="InterPro" id="IPR001110">
    <property type="entry name" value="UPF0012_CS"/>
</dbReference>
<feature type="domain" description="CN hydrolase" evidence="2">
    <location>
        <begin position="2"/>
        <end position="263"/>
    </location>
</feature>
<dbReference type="PANTHER" id="PTHR23088">
    <property type="entry name" value="NITRILASE-RELATED"/>
    <property type="match status" value="1"/>
</dbReference>
<evidence type="ECO:0000313" key="3">
    <source>
        <dbReference type="EMBL" id="KAH3668948.1"/>
    </source>
</evidence>
<name>A0A9P8PB00_9ASCO</name>
<dbReference type="Pfam" id="PF00795">
    <property type="entry name" value="CN_hydrolase"/>
    <property type="match status" value="1"/>
</dbReference>
<dbReference type="InterPro" id="IPR045254">
    <property type="entry name" value="Nit1/2_C-N_Hydrolase"/>
</dbReference>
<evidence type="ECO:0000256" key="1">
    <source>
        <dbReference type="ARBA" id="ARBA00022801"/>
    </source>
</evidence>
<gene>
    <name evidence="3" type="ORF">OGAPHI_002703</name>
</gene>
<protein>
    <recommendedName>
        <fullName evidence="2">CN hydrolase domain-containing protein</fullName>
    </recommendedName>
</protein>
<reference evidence="3" key="1">
    <citation type="journal article" date="2021" name="Open Biol.">
        <title>Shared evolutionary footprints suggest mitochondrial oxidative damage underlies multiple complex I losses in fungi.</title>
        <authorList>
            <person name="Schikora-Tamarit M.A."/>
            <person name="Marcet-Houben M."/>
            <person name="Nosek J."/>
            <person name="Gabaldon T."/>
        </authorList>
    </citation>
    <scope>NUCLEOTIDE SEQUENCE</scope>
    <source>
        <strain evidence="3">CBS6075</strain>
    </source>
</reference>
<dbReference type="GO" id="GO:0005739">
    <property type="term" value="C:mitochondrion"/>
    <property type="evidence" value="ECO:0007669"/>
    <property type="project" value="InterPro"/>
</dbReference>
<dbReference type="PROSITE" id="PS50263">
    <property type="entry name" value="CN_HYDROLASE"/>
    <property type="match status" value="1"/>
</dbReference>
<dbReference type="InterPro" id="IPR003010">
    <property type="entry name" value="C-N_Hydrolase"/>
</dbReference>
<dbReference type="CDD" id="cd07572">
    <property type="entry name" value="nit"/>
    <property type="match status" value="1"/>
</dbReference>
<proteinExistence type="predicted"/>